<feature type="domain" description="BRCT" evidence="12">
    <location>
        <begin position="294"/>
        <end position="373"/>
    </location>
</feature>
<dbReference type="Gene3D" id="3.40.50.10190">
    <property type="entry name" value="BRCT domain"/>
    <property type="match status" value="1"/>
</dbReference>
<dbReference type="GO" id="GO:0016887">
    <property type="term" value="F:ATP hydrolysis activity"/>
    <property type="evidence" value="ECO:0007669"/>
    <property type="project" value="InterPro"/>
</dbReference>
<name>A0A9P5DX42_9HYPO</name>
<dbReference type="PANTHER" id="PTHR23389">
    <property type="entry name" value="CHROMOSOME TRANSMISSION FIDELITY FACTOR 18"/>
    <property type="match status" value="1"/>
</dbReference>
<dbReference type="InterPro" id="IPR001357">
    <property type="entry name" value="BRCT_dom"/>
</dbReference>
<feature type="compositionally biased region" description="Basic and acidic residues" evidence="11">
    <location>
        <begin position="188"/>
        <end position="198"/>
    </location>
</feature>
<organism evidence="13 14">
    <name type="scientific">Fusarium beomiforme</name>
    <dbReference type="NCBI Taxonomy" id="44412"/>
    <lineage>
        <taxon>Eukaryota</taxon>
        <taxon>Fungi</taxon>
        <taxon>Dikarya</taxon>
        <taxon>Ascomycota</taxon>
        <taxon>Pezizomycotina</taxon>
        <taxon>Sordariomycetes</taxon>
        <taxon>Hypocreomycetidae</taxon>
        <taxon>Hypocreales</taxon>
        <taxon>Nectriaceae</taxon>
        <taxon>Fusarium</taxon>
        <taxon>Fusarium burgessii species complex</taxon>
    </lineage>
</organism>
<evidence type="ECO:0000256" key="10">
    <source>
        <dbReference type="SAM" id="Coils"/>
    </source>
</evidence>
<dbReference type="SMART" id="SM00292">
    <property type="entry name" value="BRCT"/>
    <property type="match status" value="1"/>
</dbReference>
<comment type="similarity">
    <text evidence="2">Belongs to the activator 1 large subunit family.</text>
</comment>
<dbReference type="Gene3D" id="3.40.50.300">
    <property type="entry name" value="P-loop containing nucleotide triphosphate hydrolases"/>
    <property type="match status" value="1"/>
</dbReference>
<dbReference type="PROSITE" id="PS50172">
    <property type="entry name" value="BRCT"/>
    <property type="match status" value="1"/>
</dbReference>
<dbReference type="InterPro" id="IPR036420">
    <property type="entry name" value="BRCT_dom_sf"/>
</dbReference>
<dbReference type="CDD" id="cd17752">
    <property type="entry name" value="BRCT_RFC1"/>
    <property type="match status" value="1"/>
</dbReference>
<feature type="compositionally biased region" description="Polar residues" evidence="11">
    <location>
        <begin position="1414"/>
        <end position="1428"/>
    </location>
</feature>
<keyword evidence="8" id="KW-0238">DNA-binding</keyword>
<dbReference type="InterPro" id="IPR003959">
    <property type="entry name" value="ATPase_AAA_core"/>
</dbReference>
<dbReference type="InterPro" id="IPR008921">
    <property type="entry name" value="DNA_pol3_clamp-load_cplx_C"/>
</dbReference>
<dbReference type="CDD" id="cd00009">
    <property type="entry name" value="AAA"/>
    <property type="match status" value="1"/>
</dbReference>
<evidence type="ECO:0000256" key="5">
    <source>
        <dbReference type="ARBA" id="ARBA00022705"/>
    </source>
</evidence>
<keyword evidence="14" id="KW-1185">Reference proteome</keyword>
<evidence type="ECO:0000256" key="2">
    <source>
        <dbReference type="ARBA" id="ARBA00006116"/>
    </source>
</evidence>
<evidence type="ECO:0000259" key="12">
    <source>
        <dbReference type="PROSITE" id="PS50172"/>
    </source>
</evidence>
<comment type="subcellular location">
    <subcellularLocation>
        <location evidence="1">Nucleus</location>
    </subcellularLocation>
</comment>
<dbReference type="FunFam" id="3.40.50.300:FF:000395">
    <property type="entry name" value="Replication factor C subunit 1"/>
    <property type="match status" value="1"/>
</dbReference>
<keyword evidence="7" id="KW-0067">ATP-binding</keyword>
<evidence type="ECO:0000256" key="7">
    <source>
        <dbReference type="ARBA" id="ARBA00022840"/>
    </source>
</evidence>
<feature type="region of interest" description="Disordered" evidence="11">
    <location>
        <begin position="1003"/>
        <end position="1041"/>
    </location>
</feature>
<dbReference type="CDD" id="cd18140">
    <property type="entry name" value="HLD_clamp_RFC"/>
    <property type="match status" value="1"/>
</dbReference>
<evidence type="ECO:0000256" key="1">
    <source>
        <dbReference type="ARBA" id="ARBA00004123"/>
    </source>
</evidence>
<dbReference type="GO" id="GO:0005663">
    <property type="term" value="C:DNA replication factor C complex"/>
    <property type="evidence" value="ECO:0007669"/>
    <property type="project" value="InterPro"/>
</dbReference>
<dbReference type="Gene3D" id="1.20.272.10">
    <property type="match status" value="1"/>
</dbReference>
<dbReference type="SUPFAM" id="SSF52113">
    <property type="entry name" value="BRCT domain"/>
    <property type="match status" value="1"/>
</dbReference>
<sequence length="1704" mass="188739">MPSDIRSFFGPKGGGAPKPAAPRKAEDLAKSKRTKGRKVVEDSEDDEDEIMEEDEPKGVAISADDYFASTKNNKPASSATPNKPATKPDLPVRSSPRSKPTAPKTAAPVKNGKAPATRKTTTSYSRHTADQDSDAYMDDGDEDDEDIFAADAKGGSKRKNDDYEEEESEDEDLPQPKRVATRGRPLAVKKEKDEDVKPAAKGKKRKSLSEDSEESEEEAPRKKAATAKPRAPRKKNDEPEDDEIKDILDSVATVRAPTPPPKDPNAKFDWRKNAFGGGNASAQPSGGAAELPEGAEECLIGLSFVFTGVLQTISRDEGQALVKRYGGKVVGQPSSKTSFVVLGEDAGPSKLAKIKSIGIKTIDENGLFDLIRKLPAFGGGGKGAQKAQEKKKAEEDRVKRQVAEMEAEEKARKAEAAKAAKKAAAAGGPPVKATAAPPVQLLTSKYAPTQLGHICGNKAQVEKIQTWLRNWPKHKKYNFQRRGADGMGGERAVIISGPPGIGKTTAAHLAAKLEGYDVLESNASDTRSKKLVENGVSDVMNNTSLLGYFAGDGKDVDKTKKKIVLIMDEVDGMSAGDRGGVGALAKFCKKTEVPLILICNERRLPKMKPFDHVAFDIRFNRPTVDQIRSRVMTICHREGLKLPPSVVDALIEGSNKDIRQIINMISTAKLDQTSMDFDQSKAMSKAWEKHVILKPWDICQKMLAGGLFAPASKSTLNDKIELYFNDHEFSYLMIQENYLRTKPMALNGKGYNPRELKLKALELFDNAAESISDGDLVDRMIHGPQQHWSLMPTHAVFSTVRPASFIAGQLMGSNFTSWLGNNSKYGRLGRSIREVHSHMRLRSSGDHNEIRQQYLPILWTQLVDRLQKEGNEAVPEVIDLMDSYFLTREDFDAVQELGVGPMDEEHVKIETKTKAAFTRTQVNHSLLFLYEANELFRYNAMSHPIPFMKASNVVATKAQPKEVPDLEEAVEDDDAEAIEGLEVEEEDDEIDFKKDKYIKKPKAKKVTKKATKPAANDEEDEEDKPKRGRPKAKATGPKGKGKNQLLRLFETTFKMQGSASYPASLGSSKWIGSFLEKSRNDDYIYTRTHNDVSLNQEAKFCDFFNKSKAELRNVLSVNEKKNSGAGIDDERKTHVHLFAQLIFVSLEAPRTNGTILEHKDKKTILAILFDTKSGNKLHKRTKSAPVTNAHIPHLLTPISEKLEGSEKQVYRDPPKALLRKPVGGNIQSFANRQADSDNGFALPTCTNIIQQAGHRDNTVTNDGIAEVSGSNSASDLATYRSSAETNLANDQVPRSAPLQRESDSIIECSGALLSPEEHKLLKNHGHAALQQGINKTKLSKKSLSKPSLRSALSLLIGREKNDGEGANSERTRKLRHKARFPSRWIAMIKWVKSKSSNQNHSQSSSQDMDRLDQNDGQCSTEPAEQDSTYKPLPWSLPPNRGEMGQLFREFSGDLKKFTGNLASSLQSYPSEFDLSMDQNLIPRPAKLPVSYVHHHFHGDKQGDESTKKDTEVGHGAESENHQAQLEPIKAEDGENQNDVIQVRRKPTNNAHIPWTWQDKEGKAMKIESIHDAYARHRRCLGQVDFLRTKGLLAPAVDEARSDSNYQPEESDELRLVRELTEDFERPPNEIISDDPLVAVSDTSQVLESIEHQNDDLPTEEPKIKAEAVEDTYSTSDQTIILTRIKSMNRFLIEGWEYRAALSGD</sequence>
<keyword evidence="6" id="KW-0547">Nucleotide-binding</keyword>
<accession>A0A9P5DX42</accession>
<dbReference type="EMBL" id="PVQB02000236">
    <property type="protein sequence ID" value="KAF4340466.1"/>
    <property type="molecule type" value="Genomic_DNA"/>
</dbReference>
<dbReference type="InterPro" id="IPR013725">
    <property type="entry name" value="DNA_replication_fac_RFC1_C"/>
</dbReference>
<feature type="compositionally biased region" description="Low complexity" evidence="11">
    <location>
        <begin position="1395"/>
        <end position="1406"/>
    </location>
</feature>
<keyword evidence="5" id="KW-0235">DNA replication</keyword>
<dbReference type="SUPFAM" id="SSF48019">
    <property type="entry name" value="post-AAA+ oligomerization domain-like"/>
    <property type="match status" value="1"/>
</dbReference>
<dbReference type="GO" id="GO:0005524">
    <property type="term" value="F:ATP binding"/>
    <property type="evidence" value="ECO:0007669"/>
    <property type="project" value="UniProtKB-KW"/>
</dbReference>
<dbReference type="FunFam" id="1.10.8.60:FF:000021">
    <property type="entry name" value="Replication factor C subunit 1"/>
    <property type="match status" value="1"/>
</dbReference>
<keyword evidence="4" id="KW-0597">Phosphoprotein</keyword>
<dbReference type="Pfam" id="PF00533">
    <property type="entry name" value="BRCT"/>
    <property type="match status" value="1"/>
</dbReference>
<dbReference type="Gene3D" id="1.10.8.60">
    <property type="match status" value="1"/>
</dbReference>
<feature type="region of interest" description="Disordered" evidence="11">
    <location>
        <begin position="1395"/>
        <end position="1444"/>
    </location>
</feature>
<dbReference type="Proteomes" id="UP000730481">
    <property type="component" value="Unassembled WGS sequence"/>
</dbReference>
<dbReference type="GO" id="GO:0003677">
    <property type="term" value="F:DNA binding"/>
    <property type="evidence" value="ECO:0007669"/>
    <property type="project" value="UniProtKB-KW"/>
</dbReference>
<evidence type="ECO:0000256" key="3">
    <source>
        <dbReference type="ARBA" id="ARBA00020401"/>
    </source>
</evidence>
<dbReference type="GO" id="GO:0003689">
    <property type="term" value="F:DNA clamp loader activity"/>
    <property type="evidence" value="ECO:0007669"/>
    <property type="project" value="InterPro"/>
</dbReference>
<feature type="region of interest" description="Disordered" evidence="11">
    <location>
        <begin position="1"/>
        <end position="269"/>
    </location>
</feature>
<dbReference type="Pfam" id="PF25361">
    <property type="entry name" value="AAA_lid_RFC1"/>
    <property type="match status" value="1"/>
</dbReference>
<feature type="compositionally biased region" description="Acidic residues" evidence="11">
    <location>
        <begin position="131"/>
        <end position="148"/>
    </location>
</feature>
<evidence type="ECO:0000256" key="9">
    <source>
        <dbReference type="ARBA" id="ARBA00023242"/>
    </source>
</evidence>
<keyword evidence="9" id="KW-0539">Nucleus</keyword>
<feature type="compositionally biased region" description="Basic and acidic residues" evidence="11">
    <location>
        <begin position="1498"/>
        <end position="1520"/>
    </location>
</feature>
<dbReference type="OrthoDB" id="446168at2759"/>
<evidence type="ECO:0000256" key="4">
    <source>
        <dbReference type="ARBA" id="ARBA00022553"/>
    </source>
</evidence>
<feature type="compositionally biased region" description="Acidic residues" evidence="11">
    <location>
        <begin position="162"/>
        <end position="173"/>
    </location>
</feature>
<gene>
    <name evidence="13" type="ORF">FBEOM_5593</name>
</gene>
<dbReference type="GO" id="GO:0005634">
    <property type="term" value="C:nucleus"/>
    <property type="evidence" value="ECO:0007669"/>
    <property type="project" value="UniProtKB-SubCell"/>
</dbReference>
<feature type="compositionally biased region" description="Basic residues" evidence="11">
    <location>
        <begin position="222"/>
        <end position="233"/>
    </location>
</feature>
<evidence type="ECO:0000313" key="13">
    <source>
        <dbReference type="EMBL" id="KAF4340466.1"/>
    </source>
</evidence>
<dbReference type="SUPFAM" id="SSF52540">
    <property type="entry name" value="P-loop containing nucleoside triphosphate hydrolases"/>
    <property type="match status" value="1"/>
</dbReference>
<reference evidence="13" key="1">
    <citation type="journal article" date="2017" name="Mycologia">
        <title>Fusarium algeriense, sp. nov., a novel toxigenic crown rot pathogen of durum wheat from Algeria is nested in the Fusarium burgessii species complex.</title>
        <authorList>
            <person name="Laraba I."/>
            <person name="Keddad A."/>
            <person name="Boureghda H."/>
            <person name="Abdallah N."/>
            <person name="Vaughan M.M."/>
            <person name="Proctor R.H."/>
            <person name="Busman M."/>
            <person name="O'Donnell K."/>
        </authorList>
    </citation>
    <scope>NUCLEOTIDE SEQUENCE</scope>
    <source>
        <strain evidence="13">NRRL 25174</strain>
    </source>
</reference>
<feature type="coiled-coil region" evidence="10">
    <location>
        <begin position="384"/>
        <end position="424"/>
    </location>
</feature>
<feature type="compositionally biased region" description="Polar residues" evidence="11">
    <location>
        <begin position="69"/>
        <end position="83"/>
    </location>
</feature>
<dbReference type="SMART" id="SM00382">
    <property type="entry name" value="AAA"/>
    <property type="match status" value="1"/>
</dbReference>
<feature type="compositionally biased region" description="Acidic residues" evidence="11">
    <location>
        <begin position="42"/>
        <end position="55"/>
    </location>
</feature>
<evidence type="ECO:0000256" key="11">
    <source>
        <dbReference type="SAM" id="MobiDB-lite"/>
    </source>
</evidence>
<reference evidence="13" key="2">
    <citation type="submission" date="2020-02" db="EMBL/GenBank/DDBJ databases">
        <title>Identification and distribution of gene clusters putatively required for synthesis of sphingolipid metabolism inhibitors in phylogenetically diverse species of the filamentous fungus Fusarium.</title>
        <authorList>
            <person name="Kim H.-S."/>
            <person name="Busman M."/>
            <person name="Brown D.W."/>
            <person name="Divon H."/>
            <person name="Uhlig S."/>
            <person name="Proctor R.H."/>
        </authorList>
    </citation>
    <scope>NUCLEOTIDE SEQUENCE</scope>
    <source>
        <strain evidence="13">NRRL 25174</strain>
    </source>
</reference>
<evidence type="ECO:0000256" key="6">
    <source>
        <dbReference type="ARBA" id="ARBA00022741"/>
    </source>
</evidence>
<evidence type="ECO:0000313" key="14">
    <source>
        <dbReference type="Proteomes" id="UP000730481"/>
    </source>
</evidence>
<comment type="caution">
    <text evidence="13">The sequence shown here is derived from an EMBL/GenBank/DDBJ whole genome shotgun (WGS) entry which is preliminary data.</text>
</comment>
<dbReference type="InterPro" id="IPR047854">
    <property type="entry name" value="RFC_lid"/>
</dbReference>
<evidence type="ECO:0000256" key="8">
    <source>
        <dbReference type="ARBA" id="ARBA00023125"/>
    </source>
</evidence>
<dbReference type="FunFam" id="3.40.50.10190:FF:000001">
    <property type="entry name" value="Replication factor C subunit 1"/>
    <property type="match status" value="1"/>
</dbReference>
<dbReference type="PANTHER" id="PTHR23389:SF6">
    <property type="entry name" value="REPLICATION FACTOR C SUBUNIT 1"/>
    <property type="match status" value="1"/>
</dbReference>
<dbReference type="InterPro" id="IPR027417">
    <property type="entry name" value="P-loop_NTPase"/>
</dbReference>
<dbReference type="Pfam" id="PF00004">
    <property type="entry name" value="AAA"/>
    <property type="match status" value="1"/>
</dbReference>
<dbReference type="InterPro" id="IPR003593">
    <property type="entry name" value="AAA+_ATPase"/>
</dbReference>
<dbReference type="GO" id="GO:0006271">
    <property type="term" value="P:DNA strand elongation involved in DNA replication"/>
    <property type="evidence" value="ECO:0007669"/>
    <property type="project" value="UniProtKB-ARBA"/>
</dbReference>
<keyword evidence="10" id="KW-0175">Coiled coil</keyword>
<protein>
    <recommendedName>
        <fullName evidence="3">Replication factor C subunit 1</fullName>
    </recommendedName>
</protein>
<feature type="region of interest" description="Disordered" evidence="11">
    <location>
        <begin position="1496"/>
        <end position="1523"/>
    </location>
</feature>
<proteinExistence type="inferred from homology"/>
<dbReference type="Pfam" id="PF08519">
    <property type="entry name" value="RFC1"/>
    <property type="match status" value="1"/>
</dbReference>
<dbReference type="FunFam" id="1.20.272.10:FF:000005">
    <property type="entry name" value="Replication factor C subunit 1"/>
    <property type="match status" value="1"/>
</dbReference>